<dbReference type="SUPFAM" id="SSF48371">
    <property type="entry name" value="ARM repeat"/>
    <property type="match status" value="1"/>
</dbReference>
<organism evidence="2 3">
    <name type="scientific">Flavobacterium franklandianum</name>
    <dbReference type="NCBI Taxonomy" id="2594430"/>
    <lineage>
        <taxon>Bacteria</taxon>
        <taxon>Pseudomonadati</taxon>
        <taxon>Bacteroidota</taxon>
        <taxon>Flavobacteriia</taxon>
        <taxon>Flavobacteriales</taxon>
        <taxon>Flavobacteriaceae</taxon>
        <taxon>Flavobacterium</taxon>
    </lineage>
</organism>
<keyword evidence="1" id="KW-0812">Transmembrane</keyword>
<evidence type="ECO:0000313" key="3">
    <source>
        <dbReference type="Proteomes" id="UP000318585"/>
    </source>
</evidence>
<dbReference type="Gene3D" id="1.25.10.10">
    <property type="entry name" value="Leucine-rich Repeat Variant"/>
    <property type="match status" value="1"/>
</dbReference>
<keyword evidence="1" id="KW-1133">Transmembrane helix</keyword>
<dbReference type="EMBL" id="VJZR01000003">
    <property type="protein sequence ID" value="TRX22117.1"/>
    <property type="molecule type" value="Genomic_DNA"/>
</dbReference>
<feature type="transmembrane region" description="Helical" evidence="1">
    <location>
        <begin position="20"/>
        <end position="39"/>
    </location>
</feature>
<comment type="caution">
    <text evidence="2">The sequence shown here is derived from an EMBL/GenBank/DDBJ whole genome shotgun (WGS) entry which is preliminary data.</text>
</comment>
<gene>
    <name evidence="2" type="ORF">FNW17_05455</name>
</gene>
<keyword evidence="1" id="KW-0472">Membrane</keyword>
<keyword evidence="3" id="KW-1185">Reference proteome</keyword>
<dbReference type="OrthoDB" id="1454284at2"/>
<dbReference type="InterPro" id="IPR011989">
    <property type="entry name" value="ARM-like"/>
</dbReference>
<protein>
    <submittedName>
        <fullName evidence="2">HEAT repeat domain-containing protein</fullName>
    </submittedName>
</protein>
<dbReference type="AlphaFoldDB" id="A0A553CNR0"/>
<accession>A0A553CNR0</accession>
<dbReference type="Proteomes" id="UP000318585">
    <property type="component" value="Unassembled WGS sequence"/>
</dbReference>
<proteinExistence type="predicted"/>
<evidence type="ECO:0000313" key="2">
    <source>
        <dbReference type="EMBL" id="TRX22117.1"/>
    </source>
</evidence>
<reference evidence="2 3" key="1">
    <citation type="submission" date="2019-07" db="EMBL/GenBank/DDBJ databases">
        <title>Novel species of Flavobacterium.</title>
        <authorList>
            <person name="Liu Q."/>
            <person name="Xin Y.-H."/>
        </authorList>
    </citation>
    <scope>NUCLEOTIDE SEQUENCE [LARGE SCALE GENOMIC DNA]</scope>
    <source>
        <strain evidence="2 3">LB3P56</strain>
    </source>
</reference>
<sequence length="358" mass="41914">MNENLHILESLKHSSPIIQLIWGLSCLFFIIIAILTFYLKYLRNHLRVNEKIETKYQEIYESYLVTYLYAGNDEEAFSSEQQIIIEKLKKYAADPFKRKIIVSTLLKLRNEISGEMGESIDKLFIKLGLLRYSLAKLRSKKWDVIAIGIRELTQFKIKAVHKIIMNNINHPKREVRKEMQFYLVHLYAFEGLEFLNVLETPLSEWDQIQLLEVLQLNNNTQIADIKPWLKSSNDSVVIFALKIAKVYNQFEAKEVLIELLNHKCEDVRINAISALSHLNIIEAKNILKNNFNDRGHEEQIGFLKMMENVYEASDKTFLMEHINHKSTEIKLLVIEVLKNINFEEFALNEAELKKTLTA</sequence>
<name>A0A553CNR0_9FLAO</name>
<dbReference type="InterPro" id="IPR016024">
    <property type="entry name" value="ARM-type_fold"/>
</dbReference>
<dbReference type="RefSeq" id="WP_143389942.1">
    <property type="nucleotide sequence ID" value="NZ_VJZQ01000006.1"/>
</dbReference>
<evidence type="ECO:0000256" key="1">
    <source>
        <dbReference type="SAM" id="Phobius"/>
    </source>
</evidence>